<dbReference type="InterPro" id="IPR042269">
    <property type="entry name" value="Ser_carbopepase_S28_SKS"/>
</dbReference>
<dbReference type="SUPFAM" id="SSF53474">
    <property type="entry name" value="alpha/beta-Hydrolases"/>
    <property type="match status" value="1"/>
</dbReference>
<dbReference type="Proteomes" id="UP000751190">
    <property type="component" value="Unassembled WGS sequence"/>
</dbReference>
<name>A0A8J5XEX8_DIALT</name>
<protein>
    <recommendedName>
        <fullName evidence="9">Lysosomal Pro-X carboxypeptidase</fullName>
    </recommendedName>
</protein>
<dbReference type="EMBL" id="JAGTXO010000040">
    <property type="protein sequence ID" value="KAG8459469.1"/>
    <property type="molecule type" value="Genomic_DNA"/>
</dbReference>
<reference evidence="7" key="1">
    <citation type="submission" date="2021-05" db="EMBL/GenBank/DDBJ databases">
        <title>The genome of the haptophyte Pavlova lutheri (Diacronema luteri, Pavlovales) - a model for lipid biosynthesis in eukaryotic algae.</title>
        <authorList>
            <person name="Hulatt C.J."/>
            <person name="Posewitz M.C."/>
        </authorList>
    </citation>
    <scope>NUCLEOTIDE SEQUENCE</scope>
    <source>
        <strain evidence="7">NIVA-4/92</strain>
    </source>
</reference>
<dbReference type="AlphaFoldDB" id="A0A8J5XEX8"/>
<sequence length="512" mass="53894">MARTSAAARAALSLWLATAARAVRAASPPPPYPPYYVPASLEQRCDHFNAQNRDTFRQRYLVNATHWAGPGAPILLYTGGEGDGIDSVFAHSGYVLELARELSALALFAEMRFFGESMPYGEEGSFIRSAERLGLLSIEQALADAAALVVAVRAEHGAEQSKVIALGGSLAGTLAFLLRAKYPALVHAALAASAPIFGYAGLTDAYGWYRVATRTFELQVPGCERAVRSAFAALLAATPAAIDRAFNTCAPATASTAAQLGRRLTDVLAAMAESSYPRDLSPVLAACKLVMTGIPGGLGGFARILVPPGKCLNASALAAADRSPLLRARPSGARRLARALGAALDGPRSADTGSAHTGSAHTGSADTGWYYLACTEVVHPIAANNVTDFFPPFEWDPDALARACRDMFGVEPRLRWLPESMGMAGGLNALHRVASRVLFSNGLLDPWSAGSVTVSPPASRSRSLVTLNLPHGSHHTDLGSWGNPAPSAQDSAELVSARRVELALLRAWLGED</sequence>
<dbReference type="Gene3D" id="1.20.120.980">
    <property type="entry name" value="Serine carboxypeptidase S28, SKS domain"/>
    <property type="match status" value="1"/>
</dbReference>
<dbReference type="OrthoDB" id="1735038at2759"/>
<dbReference type="PANTHER" id="PTHR11010:SF38">
    <property type="entry name" value="LYSOSOMAL PRO-X CARBOXYPEPTIDASE"/>
    <property type="match status" value="1"/>
</dbReference>
<evidence type="ECO:0000313" key="8">
    <source>
        <dbReference type="Proteomes" id="UP000751190"/>
    </source>
</evidence>
<keyword evidence="5" id="KW-0325">Glycoprotein</keyword>
<evidence type="ECO:0000256" key="2">
    <source>
        <dbReference type="ARBA" id="ARBA00022670"/>
    </source>
</evidence>
<evidence type="ECO:0000256" key="4">
    <source>
        <dbReference type="ARBA" id="ARBA00022801"/>
    </source>
</evidence>
<gene>
    <name evidence="7" type="ORF">KFE25_012804</name>
</gene>
<evidence type="ECO:0000256" key="5">
    <source>
        <dbReference type="ARBA" id="ARBA00023180"/>
    </source>
</evidence>
<proteinExistence type="inferred from homology"/>
<evidence type="ECO:0008006" key="9">
    <source>
        <dbReference type="Google" id="ProtNLM"/>
    </source>
</evidence>
<comment type="caution">
    <text evidence="7">The sequence shown here is derived from an EMBL/GenBank/DDBJ whole genome shotgun (WGS) entry which is preliminary data.</text>
</comment>
<evidence type="ECO:0000313" key="7">
    <source>
        <dbReference type="EMBL" id="KAG8459469.1"/>
    </source>
</evidence>
<dbReference type="InterPro" id="IPR008758">
    <property type="entry name" value="Peptidase_S28"/>
</dbReference>
<dbReference type="OMA" id="YIGWRWQ"/>
<dbReference type="InterPro" id="IPR029058">
    <property type="entry name" value="AB_hydrolase_fold"/>
</dbReference>
<keyword evidence="8" id="KW-1185">Reference proteome</keyword>
<accession>A0A8J5XEX8</accession>
<evidence type="ECO:0000256" key="3">
    <source>
        <dbReference type="ARBA" id="ARBA00022729"/>
    </source>
</evidence>
<evidence type="ECO:0000256" key="1">
    <source>
        <dbReference type="ARBA" id="ARBA00011079"/>
    </source>
</evidence>
<comment type="similarity">
    <text evidence="1">Belongs to the peptidase S28 family.</text>
</comment>
<dbReference type="Gene3D" id="3.40.50.1820">
    <property type="entry name" value="alpha/beta hydrolase"/>
    <property type="match status" value="1"/>
</dbReference>
<dbReference type="GO" id="GO:0006508">
    <property type="term" value="P:proteolysis"/>
    <property type="evidence" value="ECO:0007669"/>
    <property type="project" value="UniProtKB-KW"/>
</dbReference>
<dbReference type="Pfam" id="PF05577">
    <property type="entry name" value="Peptidase_S28"/>
    <property type="match status" value="2"/>
</dbReference>
<keyword evidence="3 6" id="KW-0732">Signal</keyword>
<feature type="chain" id="PRO_5035152371" description="Lysosomal Pro-X carboxypeptidase" evidence="6">
    <location>
        <begin position="26"/>
        <end position="512"/>
    </location>
</feature>
<feature type="signal peptide" evidence="6">
    <location>
        <begin position="1"/>
        <end position="25"/>
    </location>
</feature>
<dbReference type="PANTHER" id="PTHR11010">
    <property type="entry name" value="PROTEASE S28 PRO-X CARBOXYPEPTIDASE-RELATED"/>
    <property type="match status" value="1"/>
</dbReference>
<dbReference type="GO" id="GO:0008239">
    <property type="term" value="F:dipeptidyl-peptidase activity"/>
    <property type="evidence" value="ECO:0007669"/>
    <property type="project" value="TreeGrafter"/>
</dbReference>
<keyword evidence="4" id="KW-0378">Hydrolase</keyword>
<organism evidence="7 8">
    <name type="scientific">Diacronema lutheri</name>
    <name type="common">Unicellular marine alga</name>
    <name type="synonym">Monochrysis lutheri</name>
    <dbReference type="NCBI Taxonomy" id="2081491"/>
    <lineage>
        <taxon>Eukaryota</taxon>
        <taxon>Haptista</taxon>
        <taxon>Haptophyta</taxon>
        <taxon>Pavlovophyceae</taxon>
        <taxon>Pavlovales</taxon>
        <taxon>Pavlovaceae</taxon>
        <taxon>Diacronema</taxon>
    </lineage>
</organism>
<dbReference type="GO" id="GO:0070008">
    <property type="term" value="F:serine-type exopeptidase activity"/>
    <property type="evidence" value="ECO:0007669"/>
    <property type="project" value="InterPro"/>
</dbReference>
<keyword evidence="2" id="KW-0645">Protease</keyword>
<evidence type="ECO:0000256" key="6">
    <source>
        <dbReference type="SAM" id="SignalP"/>
    </source>
</evidence>